<name>A0A5B7DND1_PORTR</name>
<proteinExistence type="predicted"/>
<comment type="caution">
    <text evidence="1">The sequence shown here is derived from an EMBL/GenBank/DDBJ whole genome shotgun (WGS) entry which is preliminary data.</text>
</comment>
<organism evidence="1 2">
    <name type="scientific">Portunus trituberculatus</name>
    <name type="common">Swimming crab</name>
    <name type="synonym">Neptunus trituberculatus</name>
    <dbReference type="NCBI Taxonomy" id="210409"/>
    <lineage>
        <taxon>Eukaryota</taxon>
        <taxon>Metazoa</taxon>
        <taxon>Ecdysozoa</taxon>
        <taxon>Arthropoda</taxon>
        <taxon>Crustacea</taxon>
        <taxon>Multicrustacea</taxon>
        <taxon>Malacostraca</taxon>
        <taxon>Eumalacostraca</taxon>
        <taxon>Eucarida</taxon>
        <taxon>Decapoda</taxon>
        <taxon>Pleocyemata</taxon>
        <taxon>Brachyura</taxon>
        <taxon>Eubrachyura</taxon>
        <taxon>Portunoidea</taxon>
        <taxon>Portunidae</taxon>
        <taxon>Portuninae</taxon>
        <taxon>Portunus</taxon>
    </lineage>
</organism>
<dbReference type="EMBL" id="VSRR010001152">
    <property type="protein sequence ID" value="MPC22990.1"/>
    <property type="molecule type" value="Genomic_DNA"/>
</dbReference>
<dbReference type="AlphaFoldDB" id="A0A5B7DND1"/>
<keyword evidence="2" id="KW-1185">Reference proteome</keyword>
<accession>A0A5B7DND1</accession>
<gene>
    <name evidence="1" type="ORF">E2C01_016022</name>
</gene>
<reference evidence="1 2" key="1">
    <citation type="submission" date="2019-05" db="EMBL/GenBank/DDBJ databases">
        <title>Another draft genome of Portunus trituberculatus and its Hox gene families provides insights of decapod evolution.</title>
        <authorList>
            <person name="Jeong J.-H."/>
            <person name="Song I."/>
            <person name="Kim S."/>
            <person name="Choi T."/>
            <person name="Kim D."/>
            <person name="Ryu S."/>
            <person name="Kim W."/>
        </authorList>
    </citation>
    <scope>NUCLEOTIDE SEQUENCE [LARGE SCALE GENOMIC DNA]</scope>
    <source>
        <tissue evidence="1">Muscle</tissue>
    </source>
</reference>
<evidence type="ECO:0000313" key="2">
    <source>
        <dbReference type="Proteomes" id="UP000324222"/>
    </source>
</evidence>
<evidence type="ECO:0000313" key="1">
    <source>
        <dbReference type="EMBL" id="MPC22990.1"/>
    </source>
</evidence>
<sequence length="66" mass="7412">MRSHHHHHHLHYSPCGKELLTACSRSLSVLKERSCTWSSVGVEERPPPPAISTSTSERICGWHARG</sequence>
<dbReference type="Proteomes" id="UP000324222">
    <property type="component" value="Unassembled WGS sequence"/>
</dbReference>
<protein>
    <submittedName>
        <fullName evidence="1">Uncharacterized protein</fullName>
    </submittedName>
</protein>